<name>H3CPX8_TETNG</name>
<feature type="compositionally biased region" description="Basic and acidic residues" evidence="5">
    <location>
        <begin position="338"/>
        <end position="348"/>
    </location>
</feature>
<dbReference type="GO" id="GO:0007507">
    <property type="term" value="P:heart development"/>
    <property type="evidence" value="ECO:0007669"/>
    <property type="project" value="Ensembl"/>
</dbReference>
<comment type="subcellular location">
    <subcellularLocation>
        <location evidence="1">Nucleus</location>
    </subcellularLocation>
</comment>
<dbReference type="GeneTree" id="ENSGT00390000006980"/>
<keyword evidence="8" id="KW-1185">Reference proteome</keyword>
<protein>
    <submittedName>
        <fullName evidence="7">Surfeit 6</fullName>
    </submittedName>
</protein>
<dbReference type="InParanoid" id="H3CPX8"/>
<sequence length="348" mass="40425">MDLASRDSYVQRLASKVISQPDQERKKKQFAYPKGKKYNSPLNSKKKKSFKRKDAEGKKPSQIKQQAQKCAANKNGLKAQSVRGPSTQASGVGNEESKFSTVDILRKRLHEKIEESRGQGPPKDALSEAVLAKRAKRKLERERKKRKRKEFRMKELAQQNVEEQQPETTPKEESDSAASKRNEKAIIFNTVEMVEEGYVDKVQKKKDKKQRVKGNITPLTGKNYKQLLSRVEARNAKLEALREKDEVKAHDYEQKMKWTNLLYKAEGIKIKDDEDMLRTALKKKEQKRAQRKKKWTALSGNLAEKMQQRQDKRRRNIQKRKQAKTEKKKNKARKKGRVLPEDLKKASV</sequence>
<feature type="compositionally biased region" description="Basic residues" evidence="5">
    <location>
        <begin position="283"/>
        <end position="295"/>
    </location>
</feature>
<dbReference type="GO" id="GO:0003677">
    <property type="term" value="F:DNA binding"/>
    <property type="evidence" value="ECO:0007669"/>
    <property type="project" value="TreeGrafter"/>
</dbReference>
<proteinExistence type="inferred from homology"/>
<dbReference type="Pfam" id="PF04935">
    <property type="entry name" value="SURF6"/>
    <property type="match status" value="1"/>
</dbReference>
<dbReference type="InterPro" id="IPR029190">
    <property type="entry name" value="Rrp14/SURF6_C"/>
</dbReference>
<evidence type="ECO:0000256" key="3">
    <source>
        <dbReference type="ARBA" id="ARBA00023242"/>
    </source>
</evidence>
<dbReference type="Ensembl" id="ENSTNIT00000010493.1">
    <property type="protein sequence ID" value="ENSTNIP00000010312.1"/>
    <property type="gene ID" value="ENSTNIG00000007503.1"/>
</dbReference>
<evidence type="ECO:0000313" key="8">
    <source>
        <dbReference type="Proteomes" id="UP000007303"/>
    </source>
</evidence>
<keyword evidence="4" id="KW-0175">Coiled coil</keyword>
<feature type="compositionally biased region" description="Basic residues" evidence="5">
    <location>
        <begin position="311"/>
        <end position="337"/>
    </location>
</feature>
<feature type="region of interest" description="Disordered" evidence="5">
    <location>
        <begin position="283"/>
        <end position="348"/>
    </location>
</feature>
<dbReference type="AlphaFoldDB" id="H3CPX8"/>
<evidence type="ECO:0000256" key="1">
    <source>
        <dbReference type="ARBA" id="ARBA00004123"/>
    </source>
</evidence>
<feature type="domain" description="Ribosomal RNA-processing protein 14/surfeit locus protein 6 C-terminal" evidence="6">
    <location>
        <begin position="128"/>
        <end position="329"/>
    </location>
</feature>
<evidence type="ECO:0000256" key="2">
    <source>
        <dbReference type="ARBA" id="ARBA00005904"/>
    </source>
</evidence>
<reference evidence="8" key="1">
    <citation type="journal article" date="2004" name="Nature">
        <title>Genome duplication in the teleost fish Tetraodon nigroviridis reveals the early vertebrate proto-karyotype.</title>
        <authorList>
            <person name="Jaillon O."/>
            <person name="Aury J.-M."/>
            <person name="Brunet F."/>
            <person name="Petit J.-L."/>
            <person name="Stange-Thomann N."/>
            <person name="Mauceli E."/>
            <person name="Bouneau L."/>
            <person name="Fischer C."/>
            <person name="Ozouf-Costaz C."/>
            <person name="Bernot A."/>
            <person name="Nicaud S."/>
            <person name="Jaffe D."/>
            <person name="Fisher S."/>
            <person name="Lutfalla G."/>
            <person name="Dossat C."/>
            <person name="Segurens B."/>
            <person name="Dasilva C."/>
            <person name="Salanoubat M."/>
            <person name="Levy M."/>
            <person name="Boudet N."/>
            <person name="Castellano S."/>
            <person name="Anthouard V."/>
            <person name="Jubin C."/>
            <person name="Castelli V."/>
            <person name="Katinka M."/>
            <person name="Vacherie B."/>
            <person name="Biemont C."/>
            <person name="Skalli Z."/>
            <person name="Cattolico L."/>
            <person name="Poulain J."/>
            <person name="De Berardinis V."/>
            <person name="Cruaud C."/>
            <person name="Duprat S."/>
            <person name="Brottier P."/>
            <person name="Coutanceau J.-P."/>
            <person name="Gouzy J."/>
            <person name="Parra G."/>
            <person name="Lardier G."/>
            <person name="Chapple C."/>
            <person name="McKernan K.J."/>
            <person name="McEwan P."/>
            <person name="Bosak S."/>
            <person name="Kellis M."/>
            <person name="Volff J.-N."/>
            <person name="Guigo R."/>
            <person name="Zody M.C."/>
            <person name="Mesirov J."/>
            <person name="Lindblad-Toh K."/>
            <person name="Birren B."/>
            <person name="Nusbaum C."/>
            <person name="Kahn D."/>
            <person name="Robinson-Rechavi M."/>
            <person name="Laudet V."/>
            <person name="Schachter V."/>
            <person name="Quetier F."/>
            <person name="Saurin W."/>
            <person name="Scarpelli C."/>
            <person name="Wincker P."/>
            <person name="Lander E.S."/>
            <person name="Weissenbach J."/>
            <person name="Roest Crollius H."/>
        </authorList>
    </citation>
    <scope>NUCLEOTIDE SEQUENCE [LARGE SCALE GENOMIC DNA]</scope>
</reference>
<reference evidence="7" key="3">
    <citation type="submission" date="2025-09" db="UniProtKB">
        <authorList>
            <consortium name="Ensembl"/>
        </authorList>
    </citation>
    <scope>IDENTIFICATION</scope>
</reference>
<organism evidence="7 8">
    <name type="scientific">Tetraodon nigroviridis</name>
    <name type="common">Spotted green pufferfish</name>
    <name type="synonym">Chelonodon nigroviridis</name>
    <dbReference type="NCBI Taxonomy" id="99883"/>
    <lineage>
        <taxon>Eukaryota</taxon>
        <taxon>Metazoa</taxon>
        <taxon>Chordata</taxon>
        <taxon>Craniata</taxon>
        <taxon>Vertebrata</taxon>
        <taxon>Euteleostomi</taxon>
        <taxon>Actinopterygii</taxon>
        <taxon>Neopterygii</taxon>
        <taxon>Teleostei</taxon>
        <taxon>Neoteleostei</taxon>
        <taxon>Acanthomorphata</taxon>
        <taxon>Eupercaria</taxon>
        <taxon>Tetraodontiformes</taxon>
        <taxon>Tetradontoidea</taxon>
        <taxon>Tetraodontidae</taxon>
        <taxon>Tetraodon</taxon>
    </lineage>
</organism>
<feature type="compositionally biased region" description="Basic residues" evidence="5">
    <location>
        <begin position="26"/>
        <end position="37"/>
    </location>
</feature>
<dbReference type="STRING" id="99883.ENSTNIP00000010312"/>
<dbReference type="OMA" id="QKKRTDN"/>
<dbReference type="GO" id="GO:0005730">
    <property type="term" value="C:nucleolus"/>
    <property type="evidence" value="ECO:0007669"/>
    <property type="project" value="TreeGrafter"/>
</dbReference>
<dbReference type="Proteomes" id="UP000007303">
    <property type="component" value="Unassembled WGS sequence"/>
</dbReference>
<evidence type="ECO:0000256" key="5">
    <source>
        <dbReference type="SAM" id="MobiDB-lite"/>
    </source>
</evidence>
<dbReference type="GO" id="GO:0042273">
    <property type="term" value="P:ribosomal large subunit biogenesis"/>
    <property type="evidence" value="ECO:0007669"/>
    <property type="project" value="TreeGrafter"/>
</dbReference>
<evidence type="ECO:0000256" key="4">
    <source>
        <dbReference type="SAM" id="Coils"/>
    </source>
</evidence>
<feature type="compositionally biased region" description="Basic and acidic residues" evidence="5">
    <location>
        <begin position="169"/>
        <end position="183"/>
    </location>
</feature>
<accession>H3CPX8</accession>
<evidence type="ECO:0000313" key="7">
    <source>
        <dbReference type="Ensembl" id="ENSTNIP00000010312.1"/>
    </source>
</evidence>
<reference evidence="7" key="2">
    <citation type="submission" date="2025-08" db="UniProtKB">
        <authorList>
            <consortium name="Ensembl"/>
        </authorList>
    </citation>
    <scope>IDENTIFICATION</scope>
</reference>
<evidence type="ECO:0000259" key="6">
    <source>
        <dbReference type="Pfam" id="PF04935"/>
    </source>
</evidence>
<feature type="compositionally biased region" description="Basic residues" evidence="5">
    <location>
        <begin position="133"/>
        <end position="151"/>
    </location>
</feature>
<feature type="region of interest" description="Disordered" evidence="5">
    <location>
        <begin position="14"/>
        <end position="183"/>
    </location>
</feature>
<dbReference type="PANTHER" id="PTHR14369">
    <property type="entry name" value="SURFEIT LOCUS PROTEIN 6"/>
    <property type="match status" value="1"/>
</dbReference>
<dbReference type="PANTHER" id="PTHR14369:SF0">
    <property type="entry name" value="SURFEIT LOCUS PROTEIN 6"/>
    <property type="match status" value="1"/>
</dbReference>
<dbReference type="HOGENOM" id="CLU_067122_0_0_1"/>
<comment type="similarity">
    <text evidence="2">Belongs to the SURF6 family.</text>
</comment>
<feature type="coiled-coil region" evidence="4">
    <location>
        <begin position="224"/>
        <end position="255"/>
    </location>
</feature>
<keyword evidence="3" id="KW-0539">Nucleus</keyword>
<dbReference type="GO" id="GO:0003723">
    <property type="term" value="F:RNA binding"/>
    <property type="evidence" value="ECO:0007669"/>
    <property type="project" value="TreeGrafter"/>
</dbReference>
<dbReference type="InterPro" id="IPR007019">
    <property type="entry name" value="SURF6"/>
</dbReference>
<dbReference type="GO" id="GO:0042274">
    <property type="term" value="P:ribosomal small subunit biogenesis"/>
    <property type="evidence" value="ECO:0007669"/>
    <property type="project" value="TreeGrafter"/>
</dbReference>